<feature type="region of interest" description="Disordered" evidence="1">
    <location>
        <begin position="39"/>
        <end position="73"/>
    </location>
</feature>
<dbReference type="EMBL" id="JAHUTJ010000180">
    <property type="protein sequence ID" value="MED6263377.1"/>
    <property type="molecule type" value="Genomic_DNA"/>
</dbReference>
<keyword evidence="3" id="KW-1185">Reference proteome</keyword>
<reference evidence="2 3" key="1">
    <citation type="submission" date="2021-06" db="EMBL/GenBank/DDBJ databases">
        <authorList>
            <person name="Palmer J.M."/>
        </authorList>
    </citation>
    <scope>NUCLEOTIDE SEQUENCE [LARGE SCALE GENOMIC DNA]</scope>
    <source>
        <strain evidence="2 3">CL_MEX2019</strain>
        <tissue evidence="2">Muscle</tissue>
    </source>
</reference>
<organism evidence="2 3">
    <name type="scientific">Characodon lateralis</name>
    <dbReference type="NCBI Taxonomy" id="208331"/>
    <lineage>
        <taxon>Eukaryota</taxon>
        <taxon>Metazoa</taxon>
        <taxon>Chordata</taxon>
        <taxon>Craniata</taxon>
        <taxon>Vertebrata</taxon>
        <taxon>Euteleostomi</taxon>
        <taxon>Actinopterygii</taxon>
        <taxon>Neopterygii</taxon>
        <taxon>Teleostei</taxon>
        <taxon>Neoteleostei</taxon>
        <taxon>Acanthomorphata</taxon>
        <taxon>Ovalentaria</taxon>
        <taxon>Atherinomorphae</taxon>
        <taxon>Cyprinodontiformes</taxon>
        <taxon>Goodeidae</taxon>
        <taxon>Characodon</taxon>
    </lineage>
</organism>
<evidence type="ECO:0000256" key="1">
    <source>
        <dbReference type="SAM" id="MobiDB-lite"/>
    </source>
</evidence>
<name>A0ABU7CL37_9TELE</name>
<evidence type="ECO:0000313" key="2">
    <source>
        <dbReference type="EMBL" id="MED6263377.1"/>
    </source>
</evidence>
<protein>
    <submittedName>
        <fullName evidence="2">Uncharacterized protein</fullName>
    </submittedName>
</protein>
<accession>A0ABU7CL37</accession>
<evidence type="ECO:0000313" key="3">
    <source>
        <dbReference type="Proteomes" id="UP001352852"/>
    </source>
</evidence>
<proteinExistence type="predicted"/>
<gene>
    <name evidence="2" type="ORF">CHARACLAT_004022</name>
</gene>
<comment type="caution">
    <text evidence="2">The sequence shown here is derived from an EMBL/GenBank/DDBJ whole genome shotgun (WGS) entry which is preliminary data.</text>
</comment>
<sequence>MWGSAGGHLVSAVGGFDLWFVSAASHFIRFIKAERAKNRHLSRKAKPPHVLHISRTKRGEPPASDSEGPHGHKESIILHVYPGPAPHCGVCKDLARPGRALAHGAQDTLLNPISVCTESASYCQSS</sequence>
<dbReference type="Proteomes" id="UP001352852">
    <property type="component" value="Unassembled WGS sequence"/>
</dbReference>
<feature type="compositionally biased region" description="Basic residues" evidence="1">
    <location>
        <begin position="39"/>
        <end position="56"/>
    </location>
</feature>